<dbReference type="AlphaFoldDB" id="A0A8H6HQQ3"/>
<keyword evidence="3" id="KW-1185">Reference proteome</keyword>
<accession>A0A8H6HQQ3</accession>
<keyword evidence="1" id="KW-0732">Signal</keyword>
<evidence type="ECO:0000313" key="2">
    <source>
        <dbReference type="EMBL" id="KAF6751438.1"/>
    </source>
</evidence>
<organism evidence="2 3">
    <name type="scientific">Ephemerocybe angulata</name>
    <dbReference type="NCBI Taxonomy" id="980116"/>
    <lineage>
        <taxon>Eukaryota</taxon>
        <taxon>Fungi</taxon>
        <taxon>Dikarya</taxon>
        <taxon>Basidiomycota</taxon>
        <taxon>Agaricomycotina</taxon>
        <taxon>Agaricomycetes</taxon>
        <taxon>Agaricomycetidae</taxon>
        <taxon>Agaricales</taxon>
        <taxon>Agaricineae</taxon>
        <taxon>Psathyrellaceae</taxon>
        <taxon>Ephemerocybe</taxon>
    </lineage>
</organism>
<protein>
    <submittedName>
        <fullName evidence="2">Uncharacterized protein</fullName>
    </submittedName>
</protein>
<dbReference type="Proteomes" id="UP000521943">
    <property type="component" value="Unassembled WGS sequence"/>
</dbReference>
<comment type="caution">
    <text evidence="2">The sequence shown here is derived from an EMBL/GenBank/DDBJ whole genome shotgun (WGS) entry which is preliminary data.</text>
</comment>
<name>A0A8H6HQQ3_9AGAR</name>
<evidence type="ECO:0000256" key="1">
    <source>
        <dbReference type="SAM" id="SignalP"/>
    </source>
</evidence>
<feature type="signal peptide" evidence="1">
    <location>
        <begin position="1"/>
        <end position="21"/>
    </location>
</feature>
<sequence length="122" mass="13106">MRPSLLRHIALSLTAAQAVLTLPILTTTNPAVSLPTPSISSPALHRRQIDALAWADGIAAGTSTKAPTAPVPDENGVQGSIRLRRSGRNQFHTVFKLARDLHIDVGNSTTNDWETGTFFRPS</sequence>
<dbReference type="EMBL" id="JACGCI010000050">
    <property type="protein sequence ID" value="KAF6751438.1"/>
    <property type="molecule type" value="Genomic_DNA"/>
</dbReference>
<gene>
    <name evidence="2" type="ORF">DFP72DRAFT_1172322</name>
</gene>
<proteinExistence type="predicted"/>
<evidence type="ECO:0000313" key="3">
    <source>
        <dbReference type="Proteomes" id="UP000521943"/>
    </source>
</evidence>
<feature type="chain" id="PRO_5034119606" evidence="1">
    <location>
        <begin position="22"/>
        <end position="122"/>
    </location>
</feature>
<reference evidence="2 3" key="1">
    <citation type="submission" date="2020-07" db="EMBL/GenBank/DDBJ databases">
        <title>Comparative genomics of pyrophilous fungi reveals a link between fire events and developmental genes.</title>
        <authorList>
            <consortium name="DOE Joint Genome Institute"/>
            <person name="Steindorff A.S."/>
            <person name="Carver A."/>
            <person name="Calhoun S."/>
            <person name="Stillman K."/>
            <person name="Liu H."/>
            <person name="Lipzen A."/>
            <person name="Pangilinan J."/>
            <person name="Labutti K."/>
            <person name="Bruns T.D."/>
            <person name="Grigoriev I.V."/>
        </authorList>
    </citation>
    <scope>NUCLEOTIDE SEQUENCE [LARGE SCALE GENOMIC DNA]</scope>
    <source>
        <strain evidence="2 3">CBS 144469</strain>
    </source>
</reference>